<reference evidence="1 2" key="1">
    <citation type="submission" date="2016-10" db="EMBL/GenBank/DDBJ databases">
        <authorList>
            <person name="de Groot N.N."/>
        </authorList>
    </citation>
    <scope>NUCLEOTIDE SEQUENCE [LARGE SCALE GENOMIC DNA]</scope>
    <source>
        <strain evidence="1 2">CGMCC 1.9109</strain>
    </source>
</reference>
<dbReference type="Proteomes" id="UP000183685">
    <property type="component" value="Unassembled WGS sequence"/>
</dbReference>
<name>A0A1G7A7B2_9PROT</name>
<keyword evidence="2" id="KW-1185">Reference proteome</keyword>
<evidence type="ECO:0000313" key="1">
    <source>
        <dbReference type="EMBL" id="SDE09756.1"/>
    </source>
</evidence>
<dbReference type="EMBL" id="FNAK01000004">
    <property type="protein sequence ID" value="SDE09756.1"/>
    <property type="molecule type" value="Genomic_DNA"/>
</dbReference>
<proteinExistence type="predicted"/>
<dbReference type="STRING" id="637679.GCA_001550055_01771"/>
<accession>A0A1G7A7B2</accession>
<evidence type="ECO:0008006" key="3">
    <source>
        <dbReference type="Google" id="ProtNLM"/>
    </source>
</evidence>
<gene>
    <name evidence="1" type="ORF">SAMN04488071_2086</name>
</gene>
<dbReference type="AlphaFoldDB" id="A0A1G7A7B2"/>
<protein>
    <recommendedName>
        <fullName evidence="3">Transposase</fullName>
    </recommendedName>
</protein>
<organism evidence="1 2">
    <name type="scientific">Kordiimonas lacus</name>
    <dbReference type="NCBI Taxonomy" id="637679"/>
    <lineage>
        <taxon>Bacteria</taxon>
        <taxon>Pseudomonadati</taxon>
        <taxon>Pseudomonadota</taxon>
        <taxon>Alphaproteobacteria</taxon>
        <taxon>Kordiimonadales</taxon>
        <taxon>Kordiimonadaceae</taxon>
        <taxon>Kordiimonas</taxon>
    </lineage>
</organism>
<evidence type="ECO:0000313" key="2">
    <source>
        <dbReference type="Proteomes" id="UP000183685"/>
    </source>
</evidence>
<sequence length="70" mass="7739">MVHKRHSSDFKREAVKLALTSGLPHSANGSPNTDRIRKAPVSPWEALMTYNGSLPGSVERTRSCARSARY</sequence>